<accession>A0A7K9YL59</accession>
<dbReference type="OrthoDB" id="9115384at2759"/>
<sequence length="127" mass="14278">CDFETDLCKPLHEVNLHPGWIRRNGNSGVGPPYSDHSGNCSTYFLSLSSEMRSSSATLMSNVLLPTDEEHVCQITFQYWISQSGVLMVGLQKLSEDTIKNIWHDSGELQNQWKAQTITVNSTENFVV</sequence>
<keyword evidence="3" id="KW-1185">Reference proteome</keyword>
<dbReference type="Gene3D" id="2.60.120.200">
    <property type="match status" value="1"/>
</dbReference>
<comment type="caution">
    <text evidence="2">The sequence shown here is derived from an EMBL/GenBank/DDBJ whole genome shotgun (WGS) entry which is preliminary data.</text>
</comment>
<dbReference type="EMBL" id="VXAB01007535">
    <property type="protein sequence ID" value="NXJ10458.1"/>
    <property type="molecule type" value="Genomic_DNA"/>
</dbReference>
<dbReference type="InterPro" id="IPR000998">
    <property type="entry name" value="MAM_dom"/>
</dbReference>
<organism evidence="2 3">
    <name type="scientific">Odontophorus gujanensis</name>
    <name type="common">marbled wood quail</name>
    <dbReference type="NCBI Taxonomy" id="886794"/>
    <lineage>
        <taxon>Eukaryota</taxon>
        <taxon>Metazoa</taxon>
        <taxon>Chordata</taxon>
        <taxon>Craniata</taxon>
        <taxon>Vertebrata</taxon>
        <taxon>Euteleostomi</taxon>
        <taxon>Archelosauria</taxon>
        <taxon>Archosauria</taxon>
        <taxon>Dinosauria</taxon>
        <taxon>Saurischia</taxon>
        <taxon>Theropoda</taxon>
        <taxon>Coelurosauria</taxon>
        <taxon>Aves</taxon>
        <taxon>Neognathae</taxon>
        <taxon>Galloanserae</taxon>
        <taxon>Galliformes</taxon>
        <taxon>Odontophoridae</taxon>
        <taxon>Odontophorus</taxon>
    </lineage>
</organism>
<dbReference type="SUPFAM" id="SSF49899">
    <property type="entry name" value="Concanavalin A-like lectins/glucanases"/>
    <property type="match status" value="1"/>
</dbReference>
<name>A0A7K9YL59_9GALL</name>
<dbReference type="Proteomes" id="UP000522663">
    <property type="component" value="Unassembled WGS sequence"/>
</dbReference>
<dbReference type="AlphaFoldDB" id="A0A7K9YL59"/>
<dbReference type="PROSITE" id="PS50060">
    <property type="entry name" value="MAM_2"/>
    <property type="match status" value="1"/>
</dbReference>
<dbReference type="GO" id="GO:0016020">
    <property type="term" value="C:membrane"/>
    <property type="evidence" value="ECO:0007669"/>
    <property type="project" value="InterPro"/>
</dbReference>
<dbReference type="InterPro" id="IPR013320">
    <property type="entry name" value="ConA-like_dom_sf"/>
</dbReference>
<protein>
    <submittedName>
        <fullName evidence="2">MALR1 protein</fullName>
    </submittedName>
</protein>
<feature type="non-terminal residue" evidence="2">
    <location>
        <position position="127"/>
    </location>
</feature>
<reference evidence="2 3" key="1">
    <citation type="submission" date="2019-09" db="EMBL/GenBank/DDBJ databases">
        <title>Bird 10,000 Genomes (B10K) Project - Family phase.</title>
        <authorList>
            <person name="Zhang G."/>
        </authorList>
    </citation>
    <scope>NUCLEOTIDE SEQUENCE [LARGE SCALE GENOMIC DNA]</scope>
    <source>
        <strain evidence="2">B10K-DU-001-53</strain>
        <tissue evidence="2">Muscle</tissue>
    </source>
</reference>
<feature type="non-terminal residue" evidence="2">
    <location>
        <position position="1"/>
    </location>
</feature>
<evidence type="ECO:0000259" key="1">
    <source>
        <dbReference type="PROSITE" id="PS50060"/>
    </source>
</evidence>
<evidence type="ECO:0000313" key="3">
    <source>
        <dbReference type="Proteomes" id="UP000522663"/>
    </source>
</evidence>
<dbReference type="Pfam" id="PF00629">
    <property type="entry name" value="MAM"/>
    <property type="match status" value="1"/>
</dbReference>
<feature type="domain" description="MAM" evidence="1">
    <location>
        <begin position="1"/>
        <end position="127"/>
    </location>
</feature>
<gene>
    <name evidence="2" type="primary">Malrd1_4</name>
    <name evidence="2" type="ORF">ODOGUJ_R08843</name>
</gene>
<proteinExistence type="predicted"/>
<evidence type="ECO:0000313" key="2">
    <source>
        <dbReference type="EMBL" id="NXJ10458.1"/>
    </source>
</evidence>